<keyword evidence="2" id="KW-1185">Reference proteome</keyword>
<organism evidence="1 2">
    <name type="scientific">Armillaria novae-zelandiae</name>
    <dbReference type="NCBI Taxonomy" id="153914"/>
    <lineage>
        <taxon>Eukaryota</taxon>
        <taxon>Fungi</taxon>
        <taxon>Dikarya</taxon>
        <taxon>Basidiomycota</taxon>
        <taxon>Agaricomycotina</taxon>
        <taxon>Agaricomycetes</taxon>
        <taxon>Agaricomycetidae</taxon>
        <taxon>Agaricales</taxon>
        <taxon>Marasmiineae</taxon>
        <taxon>Physalacriaceae</taxon>
        <taxon>Armillaria</taxon>
    </lineage>
</organism>
<dbReference type="AlphaFoldDB" id="A0AA39U9I3"/>
<dbReference type="Proteomes" id="UP001175227">
    <property type="component" value="Unassembled WGS sequence"/>
</dbReference>
<dbReference type="EMBL" id="JAUEPR010000062">
    <property type="protein sequence ID" value="KAK0470595.1"/>
    <property type="molecule type" value="Genomic_DNA"/>
</dbReference>
<comment type="caution">
    <text evidence="1">The sequence shown here is derived from an EMBL/GenBank/DDBJ whole genome shotgun (WGS) entry which is preliminary data.</text>
</comment>
<sequence length="199" mass="21537">MPVDAANHPLGSFEPLSLWQDAIPDSTIDSSSSIRSSSPSPLPDSRFYDLFTQDSLFSLGDSEPNTAFFSRTAHEISTNLKESLAGTTQKMLFGKGSILPTVVSASPPKVPSFSPSLPMEYRSTVKFGPTALEVGQNTRKANVSTPFSAGDESQRDEAIVVPLPDMYRQGPGSWHILDALQKKRQSGSLRCFPVIKCNG</sequence>
<reference evidence="1" key="1">
    <citation type="submission" date="2023-06" db="EMBL/GenBank/DDBJ databases">
        <authorList>
            <consortium name="Lawrence Berkeley National Laboratory"/>
            <person name="Ahrendt S."/>
            <person name="Sahu N."/>
            <person name="Indic B."/>
            <person name="Wong-Bajracharya J."/>
            <person name="Merenyi Z."/>
            <person name="Ke H.-M."/>
            <person name="Monk M."/>
            <person name="Kocsube S."/>
            <person name="Drula E."/>
            <person name="Lipzen A."/>
            <person name="Balint B."/>
            <person name="Henrissat B."/>
            <person name="Andreopoulos B."/>
            <person name="Martin F.M."/>
            <person name="Harder C.B."/>
            <person name="Rigling D."/>
            <person name="Ford K.L."/>
            <person name="Foster G.D."/>
            <person name="Pangilinan J."/>
            <person name="Papanicolaou A."/>
            <person name="Barry K."/>
            <person name="LaButti K."/>
            <person name="Viragh M."/>
            <person name="Koriabine M."/>
            <person name="Yan M."/>
            <person name="Riley R."/>
            <person name="Champramary S."/>
            <person name="Plett K.L."/>
            <person name="Tsai I.J."/>
            <person name="Slot J."/>
            <person name="Sipos G."/>
            <person name="Plett J."/>
            <person name="Nagy L.G."/>
            <person name="Grigoriev I.V."/>
        </authorList>
    </citation>
    <scope>NUCLEOTIDE SEQUENCE</scope>
    <source>
        <strain evidence="1">ICMP 16352</strain>
    </source>
</reference>
<name>A0AA39U9I3_9AGAR</name>
<protein>
    <submittedName>
        <fullName evidence="1">Uncharacterized protein</fullName>
    </submittedName>
</protein>
<gene>
    <name evidence="1" type="ORF">IW261DRAFT_1515858</name>
</gene>
<evidence type="ECO:0000313" key="2">
    <source>
        <dbReference type="Proteomes" id="UP001175227"/>
    </source>
</evidence>
<proteinExistence type="predicted"/>
<accession>A0AA39U9I3</accession>
<evidence type="ECO:0000313" key="1">
    <source>
        <dbReference type="EMBL" id="KAK0470595.1"/>
    </source>
</evidence>